<keyword evidence="4 7" id="KW-1133">Transmembrane helix</keyword>
<dbReference type="InterPro" id="IPR005821">
    <property type="entry name" value="Ion_trans_dom"/>
</dbReference>
<evidence type="ECO:0000256" key="5">
    <source>
        <dbReference type="ARBA" id="ARBA00023136"/>
    </source>
</evidence>
<evidence type="ECO:0000256" key="6">
    <source>
        <dbReference type="SAM" id="MobiDB-lite"/>
    </source>
</evidence>
<dbReference type="InterPro" id="IPR018247">
    <property type="entry name" value="EF_Hand_1_Ca_BS"/>
</dbReference>
<evidence type="ECO:0000256" key="4">
    <source>
        <dbReference type="ARBA" id="ARBA00022989"/>
    </source>
</evidence>
<feature type="transmembrane region" description="Helical" evidence="7">
    <location>
        <begin position="204"/>
        <end position="226"/>
    </location>
</feature>
<feature type="domain" description="EF-hand" evidence="8">
    <location>
        <begin position="325"/>
        <end position="360"/>
    </location>
</feature>
<keyword evidence="5 7" id="KW-0472">Membrane</keyword>
<dbReference type="SMART" id="SM00054">
    <property type="entry name" value="EFh"/>
    <property type="match status" value="2"/>
</dbReference>
<dbReference type="InterPro" id="IPR027359">
    <property type="entry name" value="Volt_channel_dom_sf"/>
</dbReference>
<gene>
    <name evidence="9" type="ORF">CCMP2556_LOCUS6746</name>
</gene>
<sequence length="550" mass="62033">MTFAVSSNISSQCLSDSEPDVGPSSSKSSRKRSNPGAALHGDFIRAKTAQESSMEFDTHDKLRRSARRLTNNTCFNQFMALVVLFDAYCNCSDIDARAKLQHVPQVLQVGAACCLMLYTLELVLVVFAQGWASLKDWAFYLDLGVIICGCVEYILDLLVESTEVAARIGILRLLRLGRIIRLLQLLRKTRALRELQKLVTMMSTCLKALAWSFIFCFVIMTIWAMLIVEMINPLVQEIHAKYDTFQDCEQCLRATSSVMDANLLLFKTVIAGDSWGTIAVPVIEFLESVFDRIDVDHTGQLTLEQLVEGARTDTEFQSRLKVMDIDEMDLVQLFEMIDIDNSGFIESNEFIRPLSRWVRDSKTAPRFIKYNMMRTMQKQEELQQEQIALRQAVEVHFAELWQRLEAVQSSFPLPRQDCNSSMNSGPNFNQPMKLWGSANPEEFVEQPHASVKVRLKRMSEAEASVQQAMDRLEELVLRATESALKESKGLVKGVMSEVLVLKDHQREADTAEAPMIEPVLPVKVAPQANVARPGPDEDSFLSVSLTAEPT</sequence>
<dbReference type="InterPro" id="IPR002048">
    <property type="entry name" value="EF_hand_dom"/>
</dbReference>
<evidence type="ECO:0000256" key="1">
    <source>
        <dbReference type="ARBA" id="ARBA00004141"/>
    </source>
</evidence>
<keyword evidence="2 7" id="KW-0812">Transmembrane</keyword>
<feature type="region of interest" description="Disordered" evidence="6">
    <location>
        <begin position="1"/>
        <end position="37"/>
    </location>
</feature>
<evidence type="ECO:0000313" key="10">
    <source>
        <dbReference type="Proteomes" id="UP001642484"/>
    </source>
</evidence>
<feature type="compositionally biased region" description="Polar residues" evidence="6">
    <location>
        <begin position="1"/>
        <end position="15"/>
    </location>
</feature>
<dbReference type="PROSITE" id="PS00018">
    <property type="entry name" value="EF_HAND_1"/>
    <property type="match status" value="1"/>
</dbReference>
<feature type="compositionally biased region" description="Polar residues" evidence="6">
    <location>
        <begin position="541"/>
        <end position="550"/>
    </location>
</feature>
<feature type="domain" description="EF-hand" evidence="8">
    <location>
        <begin position="281"/>
        <end position="316"/>
    </location>
</feature>
<dbReference type="Proteomes" id="UP001642484">
    <property type="component" value="Unassembled WGS sequence"/>
</dbReference>
<dbReference type="CDD" id="cd00051">
    <property type="entry name" value="EFh"/>
    <property type="match status" value="1"/>
</dbReference>
<comment type="subcellular location">
    <subcellularLocation>
        <location evidence="1">Membrane</location>
        <topology evidence="1">Multi-pass membrane protein</topology>
    </subcellularLocation>
</comment>
<reference evidence="9 10" key="1">
    <citation type="submission" date="2024-02" db="EMBL/GenBank/DDBJ databases">
        <authorList>
            <person name="Chen Y."/>
            <person name="Shah S."/>
            <person name="Dougan E. K."/>
            <person name="Thang M."/>
            <person name="Chan C."/>
        </authorList>
    </citation>
    <scope>NUCLEOTIDE SEQUENCE [LARGE SCALE GENOMIC DNA]</scope>
</reference>
<protein>
    <recommendedName>
        <fullName evidence="8">EF-hand domain-containing protein</fullName>
    </recommendedName>
</protein>
<dbReference type="PANTHER" id="PTHR10037">
    <property type="entry name" value="VOLTAGE-GATED CATION CHANNEL CALCIUM AND SODIUM"/>
    <property type="match status" value="1"/>
</dbReference>
<evidence type="ECO:0000256" key="3">
    <source>
        <dbReference type="ARBA" id="ARBA00022837"/>
    </source>
</evidence>
<dbReference type="InterPro" id="IPR011992">
    <property type="entry name" value="EF-hand-dom_pair"/>
</dbReference>
<dbReference type="Gene3D" id="1.10.238.10">
    <property type="entry name" value="EF-hand"/>
    <property type="match status" value="1"/>
</dbReference>
<dbReference type="SUPFAM" id="SSF47473">
    <property type="entry name" value="EF-hand"/>
    <property type="match status" value="1"/>
</dbReference>
<dbReference type="PROSITE" id="PS50222">
    <property type="entry name" value="EF_HAND_2"/>
    <property type="match status" value="2"/>
</dbReference>
<accession>A0ABP0ILE8</accession>
<evidence type="ECO:0000259" key="8">
    <source>
        <dbReference type="PROSITE" id="PS50222"/>
    </source>
</evidence>
<dbReference type="PANTHER" id="PTHR10037:SF62">
    <property type="entry name" value="SODIUM CHANNEL PROTEIN 60E"/>
    <property type="match status" value="1"/>
</dbReference>
<dbReference type="Pfam" id="PF13202">
    <property type="entry name" value="EF-hand_5"/>
    <property type="match status" value="1"/>
</dbReference>
<evidence type="ECO:0000256" key="7">
    <source>
        <dbReference type="SAM" id="Phobius"/>
    </source>
</evidence>
<dbReference type="EMBL" id="CAXAMN010002947">
    <property type="protein sequence ID" value="CAK9002185.1"/>
    <property type="molecule type" value="Genomic_DNA"/>
</dbReference>
<organism evidence="9 10">
    <name type="scientific">Durusdinium trenchii</name>
    <dbReference type="NCBI Taxonomy" id="1381693"/>
    <lineage>
        <taxon>Eukaryota</taxon>
        <taxon>Sar</taxon>
        <taxon>Alveolata</taxon>
        <taxon>Dinophyceae</taxon>
        <taxon>Suessiales</taxon>
        <taxon>Symbiodiniaceae</taxon>
        <taxon>Durusdinium</taxon>
    </lineage>
</organism>
<feature type="transmembrane region" description="Helical" evidence="7">
    <location>
        <begin position="106"/>
        <end position="127"/>
    </location>
</feature>
<keyword evidence="3" id="KW-0106">Calcium</keyword>
<dbReference type="InterPro" id="IPR043203">
    <property type="entry name" value="VGCC_Ca_Na"/>
</dbReference>
<dbReference type="Gene3D" id="1.20.120.350">
    <property type="entry name" value="Voltage-gated potassium channels. Chain C"/>
    <property type="match status" value="1"/>
</dbReference>
<dbReference type="Pfam" id="PF00520">
    <property type="entry name" value="Ion_trans"/>
    <property type="match status" value="1"/>
</dbReference>
<evidence type="ECO:0000256" key="2">
    <source>
        <dbReference type="ARBA" id="ARBA00022692"/>
    </source>
</evidence>
<keyword evidence="10" id="KW-1185">Reference proteome</keyword>
<feature type="region of interest" description="Disordered" evidence="6">
    <location>
        <begin position="529"/>
        <end position="550"/>
    </location>
</feature>
<name>A0ABP0ILE8_9DINO</name>
<dbReference type="SUPFAM" id="SSF81324">
    <property type="entry name" value="Voltage-gated potassium channels"/>
    <property type="match status" value="1"/>
</dbReference>
<evidence type="ECO:0000313" key="9">
    <source>
        <dbReference type="EMBL" id="CAK9002185.1"/>
    </source>
</evidence>
<proteinExistence type="predicted"/>
<comment type="caution">
    <text evidence="9">The sequence shown here is derived from an EMBL/GenBank/DDBJ whole genome shotgun (WGS) entry which is preliminary data.</text>
</comment>
<feature type="transmembrane region" description="Helical" evidence="7">
    <location>
        <begin position="139"/>
        <end position="158"/>
    </location>
</feature>